<accession>A0A8D8UTV9</accession>
<dbReference type="PROSITE" id="PS50207">
    <property type="entry name" value="CASPASE_P10"/>
    <property type="match status" value="1"/>
</dbReference>
<evidence type="ECO:0000256" key="6">
    <source>
        <dbReference type="RuleBase" id="RU003971"/>
    </source>
</evidence>
<dbReference type="InterPro" id="IPR029030">
    <property type="entry name" value="Caspase-like_dom_sf"/>
</dbReference>
<dbReference type="GO" id="GO:0006915">
    <property type="term" value="P:apoptotic process"/>
    <property type="evidence" value="ECO:0007669"/>
    <property type="project" value="TreeGrafter"/>
</dbReference>
<feature type="region of interest" description="Disordered" evidence="7">
    <location>
        <begin position="80"/>
        <end position="104"/>
    </location>
</feature>
<dbReference type="SUPFAM" id="SSF52129">
    <property type="entry name" value="Caspase-like"/>
    <property type="match status" value="2"/>
</dbReference>
<evidence type="ECO:0000259" key="8">
    <source>
        <dbReference type="PROSITE" id="PS50207"/>
    </source>
</evidence>
<dbReference type="PANTHER" id="PTHR10454">
    <property type="entry name" value="CASPASE"/>
    <property type="match status" value="1"/>
</dbReference>
<dbReference type="PROSITE" id="PS01121">
    <property type="entry name" value="CASPASE_HIS"/>
    <property type="match status" value="1"/>
</dbReference>
<dbReference type="CDD" id="cd00032">
    <property type="entry name" value="CASc"/>
    <property type="match status" value="1"/>
</dbReference>
<dbReference type="InterPro" id="IPR002398">
    <property type="entry name" value="Pept_C14"/>
</dbReference>
<sequence>MSGDYELSKMYYKFDEEDDDDVFVSDNSTTPSSSIGDTRGIIIPQRTRRVSDVIDSLNCNSPCSPSPHFKRHSLAEFPFPSARASDTSPPALHKGLKESKSESDSIHARLASSCRIMESPGDCSRPLSSLPSTPGSDPGYGSCVPTPTQMVYRPSNVFRFSSSTFESTTTTSTQITETSPTRRSSNGGGRHFVSQTDSSHEIYTRCETDAQPSNLATTTTTQSANSNHHSPDTQSHCQDIEVPMPVAKDSTEYNMSHARRGRAIVFNHDEFQMDNMTPRPGSGADVKNLEASFDALGFQVSVYTNPEFREITEILSNLSQEDHSDADCLVVAVLTHGLGERYLWAHDMPYFVEKLWLPFTADKCRTLAGKPKIFFIQACRGTKLDGGVRLVSRANTETDAGVNAYKIPSYADFLIAYSTVEDGKLSKMRETEEEEGEGYPHLLIPTTMPLHTPYKIPTIADFLIAYSTAEGFYSWRHPENGTWFIQCLCQELADSGSKLDLLSIMTRVSRRVALDMESYNDLLSWQHQQKQVPSINSMLIRDVIFKPKTKQTS</sequence>
<protein>
    <submittedName>
        <fullName evidence="10">Caspase-1</fullName>
    </submittedName>
</protein>
<dbReference type="SMART" id="SM00115">
    <property type="entry name" value="CASc"/>
    <property type="match status" value="1"/>
</dbReference>
<comment type="similarity">
    <text evidence="1 6">Belongs to the peptidase C14A family.</text>
</comment>
<feature type="domain" description="Caspase family p20" evidence="9">
    <location>
        <begin position="259"/>
        <end position="383"/>
    </location>
</feature>
<feature type="compositionally biased region" description="Basic and acidic residues" evidence="7">
    <location>
        <begin position="95"/>
        <end position="104"/>
    </location>
</feature>
<feature type="region of interest" description="Disordered" evidence="7">
    <location>
        <begin position="119"/>
        <end position="147"/>
    </location>
</feature>
<evidence type="ECO:0000256" key="1">
    <source>
        <dbReference type="ARBA" id="ARBA00010134"/>
    </source>
</evidence>
<evidence type="ECO:0000256" key="4">
    <source>
        <dbReference type="ARBA" id="ARBA00022807"/>
    </source>
</evidence>
<dbReference type="PRINTS" id="PR00376">
    <property type="entry name" value="IL1BCENZYME"/>
</dbReference>
<evidence type="ECO:0000313" key="10">
    <source>
        <dbReference type="EMBL" id="CAG6713226.1"/>
    </source>
</evidence>
<keyword evidence="3" id="KW-0378">Hydrolase</keyword>
<dbReference type="InterPro" id="IPR033139">
    <property type="entry name" value="Caspase_cys_AS"/>
</dbReference>
<proteinExistence type="inferred from homology"/>
<keyword evidence="5" id="KW-0865">Zymogen</keyword>
<dbReference type="EMBL" id="HBUF01350354">
    <property type="protein sequence ID" value="CAG6713226.1"/>
    <property type="molecule type" value="Transcribed_RNA"/>
</dbReference>
<evidence type="ECO:0000256" key="2">
    <source>
        <dbReference type="ARBA" id="ARBA00022670"/>
    </source>
</evidence>
<dbReference type="Gene3D" id="3.40.50.1460">
    <property type="match status" value="1"/>
</dbReference>
<dbReference type="Pfam" id="PF00656">
    <property type="entry name" value="Peptidase_C14"/>
    <property type="match status" value="2"/>
</dbReference>
<dbReference type="AlphaFoldDB" id="A0A8D8UTV9"/>
<reference evidence="10" key="1">
    <citation type="submission" date="2021-05" db="EMBL/GenBank/DDBJ databases">
        <authorList>
            <person name="Alioto T."/>
            <person name="Alioto T."/>
            <person name="Gomez Garrido J."/>
        </authorList>
    </citation>
    <scope>NUCLEOTIDE SEQUENCE</scope>
</reference>
<dbReference type="GO" id="GO:0004197">
    <property type="term" value="F:cysteine-type endopeptidase activity"/>
    <property type="evidence" value="ECO:0007669"/>
    <property type="project" value="InterPro"/>
</dbReference>
<feature type="compositionally biased region" description="Polar residues" evidence="7">
    <location>
        <begin position="126"/>
        <end position="135"/>
    </location>
</feature>
<evidence type="ECO:0000256" key="5">
    <source>
        <dbReference type="ARBA" id="ARBA00023145"/>
    </source>
</evidence>
<dbReference type="Gene3D" id="3.30.70.1470">
    <property type="entry name" value="Caspase-like"/>
    <property type="match status" value="1"/>
</dbReference>
<feature type="compositionally biased region" description="Basic and acidic residues" evidence="7">
    <location>
        <begin position="198"/>
        <end position="208"/>
    </location>
</feature>
<dbReference type="PROSITE" id="PS50208">
    <property type="entry name" value="CASPASE_P20"/>
    <property type="match status" value="1"/>
</dbReference>
<dbReference type="PROSITE" id="PS01122">
    <property type="entry name" value="CASPASE_CYS"/>
    <property type="match status" value="1"/>
</dbReference>
<feature type="compositionally biased region" description="Polar residues" evidence="7">
    <location>
        <begin position="210"/>
        <end position="237"/>
    </location>
</feature>
<feature type="domain" description="Caspase family p10" evidence="8">
    <location>
        <begin position="452"/>
        <end position="547"/>
    </location>
</feature>
<dbReference type="GO" id="GO:0005737">
    <property type="term" value="C:cytoplasm"/>
    <property type="evidence" value="ECO:0007669"/>
    <property type="project" value="TreeGrafter"/>
</dbReference>
<dbReference type="PANTHER" id="PTHR10454:SF232">
    <property type="entry name" value="AT03047P-RELATED"/>
    <property type="match status" value="1"/>
</dbReference>
<dbReference type="GO" id="GO:0043525">
    <property type="term" value="P:positive regulation of neuron apoptotic process"/>
    <property type="evidence" value="ECO:0007669"/>
    <property type="project" value="TreeGrafter"/>
</dbReference>
<dbReference type="InterPro" id="IPR001309">
    <property type="entry name" value="Pept_C14_p20"/>
</dbReference>
<evidence type="ECO:0000256" key="7">
    <source>
        <dbReference type="SAM" id="MobiDB-lite"/>
    </source>
</evidence>
<keyword evidence="4" id="KW-0788">Thiol protease</keyword>
<organism evidence="10">
    <name type="scientific">Cacopsylla melanoneura</name>
    <dbReference type="NCBI Taxonomy" id="428564"/>
    <lineage>
        <taxon>Eukaryota</taxon>
        <taxon>Metazoa</taxon>
        <taxon>Ecdysozoa</taxon>
        <taxon>Arthropoda</taxon>
        <taxon>Hexapoda</taxon>
        <taxon>Insecta</taxon>
        <taxon>Pterygota</taxon>
        <taxon>Neoptera</taxon>
        <taxon>Paraneoptera</taxon>
        <taxon>Hemiptera</taxon>
        <taxon>Sternorrhyncha</taxon>
        <taxon>Psylloidea</taxon>
        <taxon>Psyllidae</taxon>
        <taxon>Psyllinae</taxon>
        <taxon>Cacopsylla</taxon>
    </lineage>
</organism>
<keyword evidence="2" id="KW-0645">Protease</keyword>
<dbReference type="InterPro" id="IPR002138">
    <property type="entry name" value="Pept_C14_p10"/>
</dbReference>
<evidence type="ECO:0000256" key="3">
    <source>
        <dbReference type="ARBA" id="ARBA00022801"/>
    </source>
</evidence>
<dbReference type="InterPro" id="IPR015917">
    <property type="entry name" value="Pept_C14A"/>
</dbReference>
<dbReference type="InterPro" id="IPR016129">
    <property type="entry name" value="Caspase_his_AS"/>
</dbReference>
<dbReference type="GO" id="GO:0006508">
    <property type="term" value="P:proteolysis"/>
    <property type="evidence" value="ECO:0007669"/>
    <property type="project" value="UniProtKB-KW"/>
</dbReference>
<name>A0A8D8UTV9_9HEMI</name>
<feature type="compositionally biased region" description="Low complexity" evidence="7">
    <location>
        <begin position="163"/>
        <end position="181"/>
    </location>
</feature>
<evidence type="ECO:0000259" key="9">
    <source>
        <dbReference type="PROSITE" id="PS50208"/>
    </source>
</evidence>
<feature type="region of interest" description="Disordered" evidence="7">
    <location>
        <begin position="163"/>
        <end position="238"/>
    </location>
</feature>
<dbReference type="InterPro" id="IPR011600">
    <property type="entry name" value="Pept_C14_caspase"/>
</dbReference>